<feature type="transmembrane region" description="Helical" evidence="8">
    <location>
        <begin position="492"/>
        <end position="513"/>
    </location>
</feature>
<evidence type="ECO:0000256" key="5">
    <source>
        <dbReference type="ARBA" id="ARBA00022989"/>
    </source>
</evidence>
<dbReference type="Pfam" id="PF07690">
    <property type="entry name" value="MFS_1"/>
    <property type="match status" value="1"/>
</dbReference>
<feature type="transmembrane region" description="Helical" evidence="8">
    <location>
        <begin position="584"/>
        <end position="608"/>
    </location>
</feature>
<evidence type="ECO:0000256" key="1">
    <source>
        <dbReference type="ARBA" id="ARBA00004141"/>
    </source>
</evidence>
<dbReference type="InterPro" id="IPR036259">
    <property type="entry name" value="MFS_trans_sf"/>
</dbReference>
<dbReference type="EMBL" id="FN649750">
    <property type="protein sequence ID" value="CBN74929.1"/>
    <property type="molecule type" value="Genomic_DNA"/>
</dbReference>
<dbReference type="GO" id="GO:0015293">
    <property type="term" value="F:symporter activity"/>
    <property type="evidence" value="ECO:0007669"/>
    <property type="project" value="UniProtKB-KW"/>
</dbReference>
<feature type="transmembrane region" description="Helical" evidence="8">
    <location>
        <begin position="525"/>
        <end position="543"/>
    </location>
</feature>
<proteinExistence type="predicted"/>
<keyword evidence="3 8" id="KW-0812">Transmembrane</keyword>
<dbReference type="PROSITE" id="PS50850">
    <property type="entry name" value="MFS"/>
    <property type="match status" value="1"/>
</dbReference>
<accession>D8LQQ2</accession>
<dbReference type="SUPFAM" id="SSF103473">
    <property type="entry name" value="MFS general substrate transporter"/>
    <property type="match status" value="1"/>
</dbReference>
<evidence type="ECO:0000313" key="10">
    <source>
        <dbReference type="EMBL" id="CBN74929.1"/>
    </source>
</evidence>
<organism evidence="10 11">
    <name type="scientific">Ectocarpus siliculosus</name>
    <name type="common">Brown alga</name>
    <name type="synonym">Conferva siliculosa</name>
    <dbReference type="NCBI Taxonomy" id="2880"/>
    <lineage>
        <taxon>Eukaryota</taxon>
        <taxon>Sar</taxon>
        <taxon>Stramenopiles</taxon>
        <taxon>Ochrophyta</taxon>
        <taxon>PX clade</taxon>
        <taxon>Phaeophyceae</taxon>
        <taxon>Ectocarpales</taxon>
        <taxon>Ectocarpaceae</taxon>
        <taxon>Ectocarpus</taxon>
    </lineage>
</organism>
<feature type="transmembrane region" description="Helical" evidence="8">
    <location>
        <begin position="286"/>
        <end position="305"/>
    </location>
</feature>
<dbReference type="OMA" id="ECEYIQK"/>
<dbReference type="FunFam" id="1.20.1250.20:FF:000003">
    <property type="entry name" value="Solute carrier family 17 member 3"/>
    <property type="match status" value="1"/>
</dbReference>
<reference evidence="10 11" key="1">
    <citation type="journal article" date="2010" name="Nature">
        <title>The Ectocarpus genome and the independent evolution of multicellularity in brown algae.</title>
        <authorList>
            <person name="Cock J.M."/>
            <person name="Sterck L."/>
            <person name="Rouze P."/>
            <person name="Scornet D."/>
            <person name="Allen A.E."/>
            <person name="Amoutzias G."/>
            <person name="Anthouard V."/>
            <person name="Artiguenave F."/>
            <person name="Aury J.M."/>
            <person name="Badger J.H."/>
            <person name="Beszteri B."/>
            <person name="Billiau K."/>
            <person name="Bonnet E."/>
            <person name="Bothwell J.H."/>
            <person name="Bowler C."/>
            <person name="Boyen C."/>
            <person name="Brownlee C."/>
            <person name="Carrano C.J."/>
            <person name="Charrier B."/>
            <person name="Cho G.Y."/>
            <person name="Coelho S.M."/>
            <person name="Collen J."/>
            <person name="Corre E."/>
            <person name="Da Silva C."/>
            <person name="Delage L."/>
            <person name="Delaroque N."/>
            <person name="Dittami S.M."/>
            <person name="Doulbeau S."/>
            <person name="Elias M."/>
            <person name="Farnham G."/>
            <person name="Gachon C.M."/>
            <person name="Gschloessl B."/>
            <person name="Heesch S."/>
            <person name="Jabbari K."/>
            <person name="Jubin C."/>
            <person name="Kawai H."/>
            <person name="Kimura K."/>
            <person name="Kloareg B."/>
            <person name="Kupper F.C."/>
            <person name="Lang D."/>
            <person name="Le Bail A."/>
            <person name="Leblanc C."/>
            <person name="Lerouge P."/>
            <person name="Lohr M."/>
            <person name="Lopez P.J."/>
            <person name="Martens C."/>
            <person name="Maumus F."/>
            <person name="Michel G."/>
            <person name="Miranda-Saavedra D."/>
            <person name="Morales J."/>
            <person name="Moreau H."/>
            <person name="Motomura T."/>
            <person name="Nagasato C."/>
            <person name="Napoli C.A."/>
            <person name="Nelson D.R."/>
            <person name="Nyvall-Collen P."/>
            <person name="Peters A.F."/>
            <person name="Pommier C."/>
            <person name="Potin P."/>
            <person name="Poulain J."/>
            <person name="Quesneville H."/>
            <person name="Read B."/>
            <person name="Rensing S.A."/>
            <person name="Ritter A."/>
            <person name="Rousvoal S."/>
            <person name="Samanta M."/>
            <person name="Samson G."/>
            <person name="Schroeder D.C."/>
            <person name="Segurens B."/>
            <person name="Strittmatter M."/>
            <person name="Tonon T."/>
            <person name="Tregear J.W."/>
            <person name="Valentin K."/>
            <person name="von Dassow P."/>
            <person name="Yamagishi T."/>
            <person name="Van de Peer Y."/>
            <person name="Wincker P."/>
        </authorList>
    </citation>
    <scope>NUCLEOTIDE SEQUENCE [LARGE SCALE GENOMIC DNA]</scope>
    <source>
        <strain evidence="11">Ec32 / CCAP1310/4</strain>
    </source>
</reference>
<dbReference type="eggNOG" id="KOG2532">
    <property type="taxonomic scope" value="Eukaryota"/>
</dbReference>
<feature type="region of interest" description="Disordered" evidence="7">
    <location>
        <begin position="342"/>
        <end position="380"/>
    </location>
</feature>
<dbReference type="GO" id="GO:0016020">
    <property type="term" value="C:membrane"/>
    <property type="evidence" value="ECO:0007669"/>
    <property type="project" value="UniProtKB-SubCell"/>
</dbReference>
<keyword evidence="4" id="KW-0769">Symport</keyword>
<dbReference type="OrthoDB" id="2250022at2759"/>
<feature type="transmembrane region" description="Helical" evidence="8">
    <location>
        <begin position="202"/>
        <end position="222"/>
    </location>
</feature>
<dbReference type="InParanoid" id="D8LQQ2"/>
<dbReference type="EMBL" id="FN648819">
    <property type="protein sequence ID" value="CBN74929.1"/>
    <property type="molecule type" value="Genomic_DNA"/>
</dbReference>
<evidence type="ECO:0000256" key="4">
    <source>
        <dbReference type="ARBA" id="ARBA00022847"/>
    </source>
</evidence>
<evidence type="ECO:0000259" key="9">
    <source>
        <dbReference type="PROSITE" id="PS50850"/>
    </source>
</evidence>
<feature type="transmembrane region" description="Helical" evidence="8">
    <location>
        <begin position="614"/>
        <end position="636"/>
    </location>
</feature>
<dbReference type="PANTHER" id="PTHR11662">
    <property type="entry name" value="SOLUTE CARRIER FAMILY 17"/>
    <property type="match status" value="1"/>
</dbReference>
<keyword evidence="5 8" id="KW-1133">Transmembrane helix</keyword>
<evidence type="ECO:0000256" key="3">
    <source>
        <dbReference type="ARBA" id="ARBA00022692"/>
    </source>
</evidence>
<keyword evidence="6 8" id="KW-0472">Membrane</keyword>
<dbReference type="InterPro" id="IPR050382">
    <property type="entry name" value="MFS_Na/Anion_cotransporter"/>
</dbReference>
<feature type="transmembrane region" description="Helical" evidence="8">
    <location>
        <begin position="451"/>
        <end position="472"/>
    </location>
</feature>
<protein>
    <submittedName>
        <fullName evidence="10">Similar to transporters, possibly for inorganic phosphate</fullName>
    </submittedName>
</protein>
<dbReference type="InterPro" id="IPR020846">
    <property type="entry name" value="MFS_dom"/>
</dbReference>
<evidence type="ECO:0000256" key="8">
    <source>
        <dbReference type="SAM" id="Phobius"/>
    </source>
</evidence>
<feature type="domain" description="Major facilitator superfamily (MFS) profile" evidence="9">
    <location>
        <begin position="160"/>
        <end position="640"/>
    </location>
</feature>
<feature type="transmembrane region" description="Helical" evidence="8">
    <location>
        <begin position="157"/>
        <end position="182"/>
    </location>
</feature>
<dbReference type="AlphaFoldDB" id="D8LQQ2"/>
<evidence type="ECO:0000256" key="2">
    <source>
        <dbReference type="ARBA" id="ARBA00022448"/>
    </source>
</evidence>
<name>D8LQQ2_ECTSI</name>
<dbReference type="Gene3D" id="1.20.1250.20">
    <property type="entry name" value="MFS general substrate transporter like domains"/>
    <property type="match status" value="2"/>
</dbReference>
<evidence type="ECO:0000313" key="11">
    <source>
        <dbReference type="Proteomes" id="UP000002630"/>
    </source>
</evidence>
<sequence length="651" mass="66849">MASIMHGICLGRHHRRLLAARRGRLRGTCQHWTLRNGPHHLRCCAVQQPAARLARFPASKEVWVPQQYQEAQAGVVAAIALDDVVSGGEPVTSAVAAAAAAAGAGVSADVGSEAAGSINQQLLLRDRDVILADKGSASTADATGEGSDSSSRNPGSLFVIMGLCFLVAVVCALDRVAMSVAIVPMGNVYDYSETTKGLISSVFSWGYMASMVPSSVLIGVWGPKATITAGVLVWSAAQMLSPTAAGVSLETLLACRFLMGVGEAVTMPSIQAIVAERVPQDQRSRWLALIISGLQIGTVLAYWGSPVIVDTWDWQTMFLAYGALGLAWIALWLPLVSDKPRSPASAADAAETPDASATTASAGRIRPGRDAGGGVVSSATPSPQAALAGAGEKAAVGVGSANGGSGGALPVETVALEGEEGGGAAAGEGGGGVLEGFRAVPWKEYVTNGQIWSIAAAHMAHNWGLYVLLAWLPTYFVQEFNLTLEQSSGASVLPWVVGAVAGNMAGSGADLLVKKGMLEVKWVRKLFQTVALVGPAACMLLLAQGPETSAEASKLFTAAVALGSCSCAGFGSSVQDLRSRDTGVIYGMTSAASAVCGSVGTYGAGIILDTTDSWTMVFQSCAAVYLVGAGVYAAFYRAEPLEVEGRGALVL</sequence>
<evidence type="ECO:0000256" key="7">
    <source>
        <dbReference type="SAM" id="MobiDB-lite"/>
    </source>
</evidence>
<feature type="transmembrane region" description="Helical" evidence="8">
    <location>
        <begin position="555"/>
        <end position="572"/>
    </location>
</feature>
<dbReference type="Proteomes" id="UP000002630">
    <property type="component" value="Linkage Group LG25"/>
</dbReference>
<feature type="transmembrane region" description="Helical" evidence="8">
    <location>
        <begin position="317"/>
        <end position="336"/>
    </location>
</feature>
<keyword evidence="11" id="KW-1185">Reference proteome</keyword>
<comment type="subcellular location">
    <subcellularLocation>
        <location evidence="1">Membrane</location>
        <topology evidence="1">Multi-pass membrane protein</topology>
    </subcellularLocation>
</comment>
<keyword evidence="2" id="KW-0813">Transport</keyword>
<gene>
    <name evidence="10" type="ORF">Esi_0060_0022</name>
</gene>
<evidence type="ECO:0000256" key="6">
    <source>
        <dbReference type="ARBA" id="ARBA00023136"/>
    </source>
</evidence>
<dbReference type="STRING" id="2880.D8LQQ2"/>
<dbReference type="PANTHER" id="PTHR11662:SF399">
    <property type="entry name" value="FI19708P1-RELATED"/>
    <property type="match status" value="1"/>
</dbReference>
<dbReference type="InterPro" id="IPR011701">
    <property type="entry name" value="MFS"/>
</dbReference>
<feature type="compositionally biased region" description="Low complexity" evidence="7">
    <location>
        <begin position="342"/>
        <end position="362"/>
    </location>
</feature>